<evidence type="ECO:0000313" key="6">
    <source>
        <dbReference type="Proteomes" id="UP001165065"/>
    </source>
</evidence>
<evidence type="ECO:0000256" key="2">
    <source>
        <dbReference type="ARBA" id="ARBA00022840"/>
    </source>
</evidence>
<organism evidence="5 6">
    <name type="scientific">Triparma columacea</name>
    <dbReference type="NCBI Taxonomy" id="722753"/>
    <lineage>
        <taxon>Eukaryota</taxon>
        <taxon>Sar</taxon>
        <taxon>Stramenopiles</taxon>
        <taxon>Ochrophyta</taxon>
        <taxon>Bolidophyceae</taxon>
        <taxon>Parmales</taxon>
        <taxon>Triparmaceae</taxon>
        <taxon>Triparma</taxon>
    </lineage>
</organism>
<dbReference type="Gene3D" id="2.60.34.10">
    <property type="entry name" value="Substrate Binding Domain Of DNAk, Chain A, domain 1"/>
    <property type="match status" value="1"/>
</dbReference>
<dbReference type="Proteomes" id="UP001165065">
    <property type="component" value="Unassembled WGS sequence"/>
</dbReference>
<keyword evidence="2" id="KW-0067">ATP-binding</keyword>
<dbReference type="GO" id="GO:0005524">
    <property type="term" value="F:ATP binding"/>
    <property type="evidence" value="ECO:0007669"/>
    <property type="project" value="UniProtKB-KW"/>
</dbReference>
<dbReference type="OrthoDB" id="2401965at2759"/>
<feature type="region of interest" description="Disordered" evidence="3">
    <location>
        <begin position="215"/>
        <end position="253"/>
    </location>
</feature>
<name>A0A9W7G873_9STRA</name>
<dbReference type="PANTHER" id="PTHR19375">
    <property type="entry name" value="HEAT SHOCK PROTEIN 70KDA"/>
    <property type="match status" value="1"/>
</dbReference>
<dbReference type="FunFam" id="1.20.1270.10:FF:000001">
    <property type="entry name" value="Molecular chaperone DnaK"/>
    <property type="match status" value="1"/>
</dbReference>
<dbReference type="Gene3D" id="1.20.1270.10">
    <property type="match status" value="1"/>
</dbReference>
<evidence type="ECO:0000256" key="3">
    <source>
        <dbReference type="SAM" id="MobiDB-lite"/>
    </source>
</evidence>
<evidence type="ECO:0008006" key="7">
    <source>
        <dbReference type="Google" id="ProtNLM"/>
    </source>
</evidence>
<dbReference type="FunFam" id="2.60.34.10:FF:000014">
    <property type="entry name" value="Chaperone protein DnaK HSP70"/>
    <property type="match status" value="1"/>
</dbReference>
<feature type="signal peptide" evidence="4">
    <location>
        <begin position="1"/>
        <end position="17"/>
    </location>
</feature>
<dbReference type="Pfam" id="PF00012">
    <property type="entry name" value="HSP70"/>
    <property type="match status" value="1"/>
</dbReference>
<dbReference type="SUPFAM" id="SSF100934">
    <property type="entry name" value="Heat shock protein 70kD (HSP70), C-terminal subdomain"/>
    <property type="match status" value="1"/>
</dbReference>
<evidence type="ECO:0000256" key="1">
    <source>
        <dbReference type="ARBA" id="ARBA00022741"/>
    </source>
</evidence>
<gene>
    <name evidence="5" type="ORF">TrCOL_g4898</name>
</gene>
<keyword evidence="6" id="KW-1185">Reference proteome</keyword>
<sequence>MRIVFSLLLDVTPLSLGIETLGGVFTRLINRNTTIPTKKQQTFSTAVDNQPQVQIKCLQGEREMAVDNKQLGQFDLTDIPPAPRGVPQIEVSFDIDADGILNVSAKDKGTGKEQNIVIQSSGGLSDADIETMVRDAEANAEADKEKKEAIEVKNEIDSMTYSTEKSLKDHADKIGEDVKTEVEDAIKAAKEAQEGTDLQAMKDARDNLNKATSKIGQAIYGQGGGEGGGEGGEEKKEEDTMDAEFEDKKEEKK</sequence>
<dbReference type="GO" id="GO:0140662">
    <property type="term" value="F:ATP-dependent protein folding chaperone"/>
    <property type="evidence" value="ECO:0007669"/>
    <property type="project" value="InterPro"/>
</dbReference>
<protein>
    <recommendedName>
        <fullName evidence="7">Heat shock protein 70</fullName>
    </recommendedName>
</protein>
<feature type="chain" id="PRO_5040731619" description="Heat shock protein 70" evidence="4">
    <location>
        <begin position="18"/>
        <end position="253"/>
    </location>
</feature>
<keyword evidence="1" id="KW-0547">Nucleotide-binding</keyword>
<keyword evidence="4" id="KW-0732">Signal</keyword>
<comment type="caution">
    <text evidence="5">The sequence shown here is derived from an EMBL/GenBank/DDBJ whole genome shotgun (WGS) entry which is preliminary data.</text>
</comment>
<evidence type="ECO:0000313" key="5">
    <source>
        <dbReference type="EMBL" id="GMI39591.1"/>
    </source>
</evidence>
<dbReference type="InterPro" id="IPR029048">
    <property type="entry name" value="HSP70_C_sf"/>
</dbReference>
<dbReference type="AlphaFoldDB" id="A0A9W7G873"/>
<dbReference type="PRINTS" id="PR00301">
    <property type="entry name" value="HEATSHOCK70"/>
</dbReference>
<dbReference type="InterPro" id="IPR029047">
    <property type="entry name" value="HSP70_peptide-bd_sf"/>
</dbReference>
<reference evidence="6" key="1">
    <citation type="journal article" date="2023" name="Commun. Biol.">
        <title>Genome analysis of Parmales, the sister group of diatoms, reveals the evolutionary specialization of diatoms from phago-mixotrophs to photoautotrophs.</title>
        <authorList>
            <person name="Ban H."/>
            <person name="Sato S."/>
            <person name="Yoshikawa S."/>
            <person name="Yamada K."/>
            <person name="Nakamura Y."/>
            <person name="Ichinomiya M."/>
            <person name="Sato N."/>
            <person name="Blanc-Mathieu R."/>
            <person name="Endo H."/>
            <person name="Kuwata A."/>
            <person name="Ogata H."/>
        </authorList>
    </citation>
    <scope>NUCLEOTIDE SEQUENCE [LARGE SCALE GENOMIC DNA]</scope>
</reference>
<proteinExistence type="predicted"/>
<feature type="compositionally biased region" description="Gly residues" evidence="3">
    <location>
        <begin position="221"/>
        <end position="230"/>
    </location>
</feature>
<dbReference type="SUPFAM" id="SSF100920">
    <property type="entry name" value="Heat shock protein 70kD (HSP70), peptide-binding domain"/>
    <property type="match status" value="1"/>
</dbReference>
<dbReference type="InterPro" id="IPR013126">
    <property type="entry name" value="Hsp_70_fam"/>
</dbReference>
<dbReference type="EMBL" id="BRYA01001143">
    <property type="protein sequence ID" value="GMI39591.1"/>
    <property type="molecule type" value="Genomic_DNA"/>
</dbReference>
<accession>A0A9W7G873</accession>
<evidence type="ECO:0000256" key="4">
    <source>
        <dbReference type="SAM" id="SignalP"/>
    </source>
</evidence>